<evidence type="ECO:0000259" key="2">
    <source>
        <dbReference type="Pfam" id="PF03468"/>
    </source>
</evidence>
<reference evidence="3" key="1">
    <citation type="submission" date="2018-01" db="EMBL/GenBank/DDBJ databases">
        <authorList>
            <person name="Mao J.F."/>
        </authorList>
    </citation>
    <scope>NUCLEOTIDE SEQUENCE</scope>
    <source>
        <strain evidence="3">Huo1</strain>
        <tissue evidence="3">Leaf</tissue>
    </source>
</reference>
<gene>
    <name evidence="3" type="ORF">SASPL_103826</name>
</gene>
<organism evidence="3">
    <name type="scientific">Salvia splendens</name>
    <name type="common">Scarlet sage</name>
    <dbReference type="NCBI Taxonomy" id="180675"/>
    <lineage>
        <taxon>Eukaryota</taxon>
        <taxon>Viridiplantae</taxon>
        <taxon>Streptophyta</taxon>
        <taxon>Embryophyta</taxon>
        <taxon>Tracheophyta</taxon>
        <taxon>Spermatophyta</taxon>
        <taxon>Magnoliopsida</taxon>
        <taxon>eudicotyledons</taxon>
        <taxon>Gunneridae</taxon>
        <taxon>Pentapetalae</taxon>
        <taxon>asterids</taxon>
        <taxon>lamiids</taxon>
        <taxon>Lamiales</taxon>
        <taxon>Lamiaceae</taxon>
        <taxon>Nepetoideae</taxon>
        <taxon>Mentheae</taxon>
        <taxon>Salviinae</taxon>
        <taxon>Salvia</taxon>
        <taxon>Salvia subgen. Calosphace</taxon>
        <taxon>core Calosphace</taxon>
    </lineage>
</organism>
<keyword evidence="4" id="KW-1185">Reference proteome</keyword>
<sequence>MPGGNAPQPPHSAPKPPPHSAPSNLRKSRWESSAAASSKSKPSPNSAAIPPAPNNKGSNRPLPQPPKPGPENPSPRPGNPNSAAGPSSVYPFNDPPPPPSYGFHMLDRRSIVLADGSVRSYFALPPDYENFAHMPRPAHRAGFIGQSEFGPPFPMSPDFRGPDGRARNPNVGLENSLKRKFGEDERGGRDDGFDRQRQQLLQYGNVNGPGPSVGYGLGRGDDVRAAKNMRYNEGSSSKLRHSEVDQNALKVAFLHFVKLVFETPNQKKSFLMDGKQGPLPCLACRSKLQFIVKHPHSNSVCHTLGCLNNLSMPEFQSFTLTRMALFGELTLWILSDKSPVLHSTEPYMFKDHQLGDIFTKLWLDRSSKDFPDVHSLVMHAYNSESAGSLVDHLAFHKALCILMGWNYLTQPNNSKVYQNLSADDAEANIDDLIVWPPTVLIHNTITGKNSEGRMEGLGNRAMDSMLRDESSSMLFNILVRFGDGNELLVHVGGQYAFIPAAKLVVCLIILYFNSDSYGDLGFTSGKSMSLFAREGHLGMHAVKFAGDESGLKEARRLADYFERQRQGRKSWAHLQPLTLSKDDEKNPNLVKLDPRTGEKKRVFYGHLATVADLDKITFELKKKVSIVSARELTHRT</sequence>
<feature type="compositionally biased region" description="Basic and acidic residues" evidence="1">
    <location>
        <begin position="176"/>
        <end position="192"/>
    </location>
</feature>
<name>A0A8X9A985_SALSN</name>
<dbReference type="AlphaFoldDB" id="A0A8X9A985"/>
<dbReference type="InterPro" id="IPR005380">
    <property type="entry name" value="XS_domain"/>
</dbReference>
<dbReference type="EMBL" id="PNBA02000002">
    <property type="protein sequence ID" value="KAG6432251.1"/>
    <property type="molecule type" value="Genomic_DNA"/>
</dbReference>
<proteinExistence type="predicted"/>
<dbReference type="InterPro" id="IPR038588">
    <property type="entry name" value="XS_domain_sf"/>
</dbReference>
<protein>
    <recommendedName>
        <fullName evidence="2">XS domain-containing protein</fullName>
    </recommendedName>
</protein>
<dbReference type="Proteomes" id="UP000298416">
    <property type="component" value="Unassembled WGS sequence"/>
</dbReference>
<comment type="caution">
    <text evidence="3">The sequence shown here is derived from an EMBL/GenBank/DDBJ whole genome shotgun (WGS) entry which is preliminary data.</text>
</comment>
<dbReference type="Pfam" id="PF03468">
    <property type="entry name" value="XS"/>
    <property type="match status" value="1"/>
</dbReference>
<feature type="compositionally biased region" description="Pro residues" evidence="1">
    <location>
        <begin position="62"/>
        <end position="78"/>
    </location>
</feature>
<dbReference type="PANTHER" id="PTHR46619">
    <property type="entry name" value="RNA RECOGNITION MOTIF XS DOMAIN PROTEIN-RELATED"/>
    <property type="match status" value="1"/>
</dbReference>
<evidence type="ECO:0000313" key="4">
    <source>
        <dbReference type="Proteomes" id="UP000298416"/>
    </source>
</evidence>
<evidence type="ECO:0000313" key="3">
    <source>
        <dbReference type="EMBL" id="KAG6432251.1"/>
    </source>
</evidence>
<dbReference type="PANTHER" id="PTHR46619:SF3">
    <property type="entry name" value="RNA RECOGNITION MOTIF XS DOMAIN PROTEIN"/>
    <property type="match status" value="1"/>
</dbReference>
<accession>A0A8X9A985</accession>
<feature type="compositionally biased region" description="Low complexity" evidence="1">
    <location>
        <begin position="32"/>
        <end position="49"/>
    </location>
</feature>
<feature type="region of interest" description="Disordered" evidence="1">
    <location>
        <begin position="1"/>
        <end position="98"/>
    </location>
</feature>
<dbReference type="GO" id="GO:0031047">
    <property type="term" value="P:regulatory ncRNA-mediated gene silencing"/>
    <property type="evidence" value="ECO:0007669"/>
    <property type="project" value="InterPro"/>
</dbReference>
<feature type="compositionally biased region" description="Pro residues" evidence="1">
    <location>
        <begin position="7"/>
        <end position="20"/>
    </location>
</feature>
<feature type="domain" description="XS" evidence="2">
    <location>
        <begin position="522"/>
        <end position="614"/>
    </location>
</feature>
<evidence type="ECO:0000256" key="1">
    <source>
        <dbReference type="SAM" id="MobiDB-lite"/>
    </source>
</evidence>
<reference evidence="3" key="2">
    <citation type="submission" date="2020-08" db="EMBL/GenBank/DDBJ databases">
        <title>Plant Genome Project.</title>
        <authorList>
            <person name="Zhang R.-G."/>
        </authorList>
    </citation>
    <scope>NUCLEOTIDE SEQUENCE</scope>
    <source>
        <strain evidence="3">Huo1</strain>
        <tissue evidence="3">Leaf</tissue>
    </source>
</reference>
<feature type="region of interest" description="Disordered" evidence="1">
    <location>
        <begin position="159"/>
        <end position="192"/>
    </location>
</feature>
<dbReference type="Gene3D" id="3.30.70.2890">
    <property type="entry name" value="XS domain"/>
    <property type="match status" value="2"/>
</dbReference>